<evidence type="ECO:0000313" key="10">
    <source>
        <dbReference type="Proteomes" id="UP000504603"/>
    </source>
</evidence>
<dbReference type="PROSITE" id="PS50090">
    <property type="entry name" value="MYB_LIKE"/>
    <property type="match status" value="2"/>
</dbReference>
<gene>
    <name evidence="11" type="primary">LOC111009621</name>
</gene>
<dbReference type="Gene3D" id="1.10.10.60">
    <property type="entry name" value="Homeodomain-like"/>
    <property type="match status" value="2"/>
</dbReference>
<sequence>MMMMGGHFGWGKVEEEGWRKGPWTAEEDRLLIEYVRVHGEGRWNSVAHLAGLKRNGKSCRLRWVNYLRPDLKRGQITPHEESIIQELHARWGNRWSTIARSLPGRTDNEIKNYWRTHFKKKVKVPSNFSEKPNTRFLRKHQYQQQQQRQQQYRELLLRQQQQRELLQQQQQQQLNQQLHMKTEHVNSSQTQTRQESCMGLMSNFNSQITDHHDQPGSLLLSVPEATSMEELWDGFLWNFEDFQGNFTLSSALGKANGHNLVKPFC</sequence>
<keyword evidence="2" id="KW-0677">Repeat</keyword>
<dbReference type="OrthoDB" id="2143914at2759"/>
<evidence type="ECO:0000256" key="4">
    <source>
        <dbReference type="ARBA" id="ARBA00023125"/>
    </source>
</evidence>
<evidence type="ECO:0000256" key="6">
    <source>
        <dbReference type="ARBA" id="ARBA00023242"/>
    </source>
</evidence>
<dbReference type="SMART" id="SM00717">
    <property type="entry name" value="SANT"/>
    <property type="match status" value="2"/>
</dbReference>
<dbReference type="RefSeq" id="XP_022138453.1">
    <property type="nucleotide sequence ID" value="XM_022282761.1"/>
</dbReference>
<evidence type="ECO:0000256" key="7">
    <source>
        <dbReference type="SAM" id="Coils"/>
    </source>
</evidence>
<evidence type="ECO:0000256" key="3">
    <source>
        <dbReference type="ARBA" id="ARBA00023015"/>
    </source>
</evidence>
<dbReference type="Proteomes" id="UP000504603">
    <property type="component" value="Unplaced"/>
</dbReference>
<feature type="domain" description="HTH myb-type" evidence="9">
    <location>
        <begin position="19"/>
        <end position="71"/>
    </location>
</feature>
<feature type="domain" description="HTH myb-type" evidence="9">
    <location>
        <begin position="72"/>
        <end position="122"/>
    </location>
</feature>
<evidence type="ECO:0000259" key="9">
    <source>
        <dbReference type="PROSITE" id="PS51294"/>
    </source>
</evidence>
<dbReference type="InterPro" id="IPR001005">
    <property type="entry name" value="SANT/Myb"/>
</dbReference>
<dbReference type="GO" id="GO:0003700">
    <property type="term" value="F:DNA-binding transcription factor activity"/>
    <property type="evidence" value="ECO:0007669"/>
    <property type="project" value="InterPro"/>
</dbReference>
<name>A0A6J1CD09_MOMCH</name>
<evidence type="ECO:0000256" key="2">
    <source>
        <dbReference type="ARBA" id="ARBA00022737"/>
    </source>
</evidence>
<dbReference type="PROSITE" id="PS51294">
    <property type="entry name" value="HTH_MYB"/>
    <property type="match status" value="2"/>
</dbReference>
<dbReference type="KEGG" id="mcha:111009621"/>
<keyword evidence="6" id="KW-0539">Nucleus</keyword>
<evidence type="ECO:0000256" key="1">
    <source>
        <dbReference type="ARBA" id="ARBA00004123"/>
    </source>
</evidence>
<dbReference type="PANTHER" id="PTHR45675:SF97">
    <property type="entry name" value="MYB DOMAIN PROTEIN 79"/>
    <property type="match status" value="1"/>
</dbReference>
<feature type="coiled-coil region" evidence="7">
    <location>
        <begin position="142"/>
        <end position="176"/>
    </location>
</feature>
<keyword evidence="3" id="KW-0805">Transcription regulation</keyword>
<protein>
    <submittedName>
        <fullName evidence="11">Transcription factor MYB24-like</fullName>
    </submittedName>
</protein>
<dbReference type="SUPFAM" id="SSF46689">
    <property type="entry name" value="Homeodomain-like"/>
    <property type="match status" value="1"/>
</dbReference>
<evidence type="ECO:0000259" key="8">
    <source>
        <dbReference type="PROSITE" id="PS50090"/>
    </source>
</evidence>
<dbReference type="GeneID" id="111009621"/>
<evidence type="ECO:0000313" key="11">
    <source>
        <dbReference type="RefSeq" id="XP_022138453.1"/>
    </source>
</evidence>
<dbReference type="InterPro" id="IPR044676">
    <property type="entry name" value="EOBI/EOBII-like_plant"/>
</dbReference>
<dbReference type="AlphaFoldDB" id="A0A6J1CD09"/>
<dbReference type="Pfam" id="PF00249">
    <property type="entry name" value="Myb_DNA-binding"/>
    <property type="match status" value="2"/>
</dbReference>
<dbReference type="InterPro" id="IPR009057">
    <property type="entry name" value="Homeodomain-like_sf"/>
</dbReference>
<keyword evidence="5" id="KW-0804">Transcription</keyword>
<dbReference type="GO" id="GO:0043565">
    <property type="term" value="F:sequence-specific DNA binding"/>
    <property type="evidence" value="ECO:0007669"/>
    <property type="project" value="InterPro"/>
</dbReference>
<organism evidence="10 11">
    <name type="scientific">Momordica charantia</name>
    <name type="common">Bitter gourd</name>
    <name type="synonym">Balsam pear</name>
    <dbReference type="NCBI Taxonomy" id="3673"/>
    <lineage>
        <taxon>Eukaryota</taxon>
        <taxon>Viridiplantae</taxon>
        <taxon>Streptophyta</taxon>
        <taxon>Embryophyta</taxon>
        <taxon>Tracheophyta</taxon>
        <taxon>Spermatophyta</taxon>
        <taxon>Magnoliopsida</taxon>
        <taxon>eudicotyledons</taxon>
        <taxon>Gunneridae</taxon>
        <taxon>Pentapetalae</taxon>
        <taxon>rosids</taxon>
        <taxon>fabids</taxon>
        <taxon>Cucurbitales</taxon>
        <taxon>Cucurbitaceae</taxon>
        <taxon>Momordiceae</taxon>
        <taxon>Momordica</taxon>
    </lineage>
</organism>
<keyword evidence="7" id="KW-0175">Coiled coil</keyword>
<dbReference type="FunFam" id="1.10.10.60:FF:000011">
    <property type="entry name" value="Myb transcription factor"/>
    <property type="match status" value="1"/>
</dbReference>
<dbReference type="GO" id="GO:0005634">
    <property type="term" value="C:nucleus"/>
    <property type="evidence" value="ECO:0007669"/>
    <property type="project" value="UniProtKB-SubCell"/>
</dbReference>
<feature type="domain" description="Myb-like" evidence="8">
    <location>
        <begin position="15"/>
        <end position="67"/>
    </location>
</feature>
<evidence type="ECO:0000256" key="5">
    <source>
        <dbReference type="ARBA" id="ARBA00023163"/>
    </source>
</evidence>
<dbReference type="InterPro" id="IPR017930">
    <property type="entry name" value="Myb_dom"/>
</dbReference>
<dbReference type="CDD" id="cd00167">
    <property type="entry name" value="SANT"/>
    <property type="match status" value="2"/>
</dbReference>
<keyword evidence="10" id="KW-1185">Reference proteome</keyword>
<proteinExistence type="predicted"/>
<keyword evidence="4" id="KW-0238">DNA-binding</keyword>
<dbReference type="PANTHER" id="PTHR45675">
    <property type="entry name" value="MYB TRANSCRIPTION FACTOR-RELATED-RELATED"/>
    <property type="match status" value="1"/>
</dbReference>
<feature type="domain" description="Myb-like" evidence="8">
    <location>
        <begin position="68"/>
        <end position="118"/>
    </location>
</feature>
<reference evidence="11" key="1">
    <citation type="submission" date="2025-08" db="UniProtKB">
        <authorList>
            <consortium name="RefSeq"/>
        </authorList>
    </citation>
    <scope>IDENTIFICATION</scope>
    <source>
        <strain evidence="11">OHB3-1</strain>
    </source>
</reference>
<dbReference type="FunFam" id="1.10.10.60:FF:000174">
    <property type="entry name" value="MYB-related transcription factor"/>
    <property type="match status" value="1"/>
</dbReference>
<comment type="subcellular location">
    <subcellularLocation>
        <location evidence="1">Nucleus</location>
    </subcellularLocation>
</comment>
<accession>A0A6J1CD09</accession>